<keyword evidence="2" id="KW-1185">Reference proteome</keyword>
<dbReference type="EMBL" id="JAGIKT010000007">
    <property type="protein sequence ID" value="MBP0110466.1"/>
    <property type="molecule type" value="Genomic_DNA"/>
</dbReference>
<gene>
    <name evidence="1" type="ORF">JWS04_05055</name>
</gene>
<organism evidence="1 2">
    <name type="scientific">Bradyrhizobium vignae</name>
    <dbReference type="NCBI Taxonomy" id="1549949"/>
    <lineage>
        <taxon>Bacteria</taxon>
        <taxon>Pseudomonadati</taxon>
        <taxon>Pseudomonadota</taxon>
        <taxon>Alphaproteobacteria</taxon>
        <taxon>Hyphomicrobiales</taxon>
        <taxon>Nitrobacteraceae</taxon>
        <taxon>Bradyrhizobium</taxon>
    </lineage>
</organism>
<accession>A0ABS3ZQQ4</accession>
<name>A0ABS3ZQQ4_9BRAD</name>
<evidence type="ECO:0000313" key="1">
    <source>
        <dbReference type="EMBL" id="MBP0110466.1"/>
    </source>
</evidence>
<protein>
    <submittedName>
        <fullName evidence="1">Uncharacterized protein</fullName>
    </submittedName>
</protein>
<proteinExistence type="predicted"/>
<sequence length="87" mass="9559">MANLHTSMPLTGKAPLSRLCASLSRTFLPAYMSPQDIDAVAHDRNLFSSAFRTMSQRRSPELLSKRLAVAGFSENALVAAMETYRAI</sequence>
<dbReference type="RefSeq" id="WP_209294494.1">
    <property type="nucleotide sequence ID" value="NZ_JAGIKT010000007.1"/>
</dbReference>
<dbReference type="Proteomes" id="UP000669317">
    <property type="component" value="Unassembled WGS sequence"/>
</dbReference>
<reference evidence="1 2" key="1">
    <citation type="submission" date="2021-03" db="EMBL/GenBank/DDBJ databases">
        <title>Genome Sequence of Bradyrhizobium vignae strain ISRA400.</title>
        <authorList>
            <person name="Tisa L.S."/>
            <person name="Svistoonoff S."/>
            <person name="Hocher V."/>
            <person name="Fall S."/>
            <person name="Zaiya A."/>
            <person name="Naing D."/>
            <person name="Niang N."/>
            <person name="Diouf A."/>
            <person name="Dasylva M.C."/>
            <person name="Toure O."/>
            <person name="Gueye M."/>
            <person name="Gully D."/>
            <person name="Tisseyre P."/>
            <person name="Simpson S."/>
            <person name="Morris K."/>
            <person name="Thomas W.K."/>
        </authorList>
    </citation>
    <scope>NUCLEOTIDE SEQUENCE [LARGE SCALE GENOMIC DNA]</scope>
    <source>
        <strain evidence="1 2">ISRA400</strain>
    </source>
</reference>
<comment type="caution">
    <text evidence="1">The sequence shown here is derived from an EMBL/GenBank/DDBJ whole genome shotgun (WGS) entry which is preliminary data.</text>
</comment>
<evidence type="ECO:0000313" key="2">
    <source>
        <dbReference type="Proteomes" id="UP000669317"/>
    </source>
</evidence>